<sequence length="744" mass="81516" precursor="true">MTPKLTFRLYRELPGLLLLSAISFSALAQPPLEDISLDYEKEGIVATINLSGPVHYLRHFPAHRGKTLQIYYDRVQDATFTETWQDNEVRRSPPSPLIPGFTVTTRDQATRPRLVIEFEHAAEFSIAAGSDNRSFLITIRPEKRPAAREQLPSLPMIEPERKPATRANLTPEEVAAEVRINKEARALLVQGRDALAAGKNDDAVGLLNKLLLLPPNEYTQIGQEWVGVARQRAGQIDRAKVEYDLYLKLYPKDAGAERVAQRLLELSGKPGTSPQLTVAGAVQSQKTVITTFGSISSTYYHGNSSISTTNTFNGQTTTSSLSQVDQSMLISTVDASERYRSENNDKRLVFSDVDTRNFLSGQPGQNKVYTAYGEIKGRTSNYLMRVGRQSATGAGVLGRFDGVAASYGAPQELRVNGVAGALSESMQGSKPRFFGASMDKGAFSFYGINQTVEGTLDRRAVGSEFRYFDDKRNAYGLLDYDTYFKAVNAAEFTGTARGISLLPNTTLSILLDHIKTPSLSIRNALNGATTSSIGTLLQTMSVDSLRDLALARTAISNIGQFGITHTLHEKWQIGGDFRLTNTTGLGSSGQTLNPAIDPVTQLPIQCSGTTTPQGCIVAQPPRGLERSMTAQLIGSGLHNPGDVWSGSFTFSSSSYVNGNSIFLYNHTPVGSNWLVDTTLQWSSFKDQFGGATKQIMPLLRGSYRFKQQFTVDTSLGYQKLKFSGPISNSDTSRVFYSLGLRWDF</sequence>
<proteinExistence type="predicted"/>
<dbReference type="RefSeq" id="WP_013029003.1">
    <property type="nucleotide sequence ID" value="NC_013959.1"/>
</dbReference>
<accession>D5CPG4</accession>
<evidence type="ECO:0000313" key="3">
    <source>
        <dbReference type="Proteomes" id="UP000001625"/>
    </source>
</evidence>
<feature type="signal peptide" evidence="1">
    <location>
        <begin position="1"/>
        <end position="28"/>
    </location>
</feature>
<dbReference type="AlphaFoldDB" id="D5CPG4"/>
<gene>
    <name evidence="2" type="ordered locus">Slit_0867</name>
</gene>
<keyword evidence="3" id="KW-1185">Reference proteome</keyword>
<feature type="chain" id="PRO_5003069997" evidence="1">
    <location>
        <begin position="29"/>
        <end position="744"/>
    </location>
</feature>
<evidence type="ECO:0000313" key="2">
    <source>
        <dbReference type="EMBL" id="ADE11105.1"/>
    </source>
</evidence>
<dbReference type="Proteomes" id="UP000001625">
    <property type="component" value="Chromosome"/>
</dbReference>
<dbReference type="OrthoDB" id="8558195at2"/>
<dbReference type="InterPro" id="IPR011990">
    <property type="entry name" value="TPR-like_helical_dom_sf"/>
</dbReference>
<protein>
    <submittedName>
        <fullName evidence="2">Sporulation domain-containing protein</fullName>
    </submittedName>
</protein>
<dbReference type="STRING" id="580332.Slit_0867"/>
<organism evidence="2 3">
    <name type="scientific">Sideroxydans lithotrophicus (strain ES-1)</name>
    <dbReference type="NCBI Taxonomy" id="580332"/>
    <lineage>
        <taxon>Bacteria</taxon>
        <taxon>Pseudomonadati</taxon>
        <taxon>Pseudomonadota</taxon>
        <taxon>Betaproteobacteria</taxon>
        <taxon>Nitrosomonadales</taxon>
        <taxon>Gallionellaceae</taxon>
        <taxon>Sideroxydans</taxon>
    </lineage>
</organism>
<dbReference type="KEGG" id="slt:Slit_0867"/>
<keyword evidence="1" id="KW-0732">Signal</keyword>
<dbReference type="EMBL" id="CP001965">
    <property type="protein sequence ID" value="ADE11105.1"/>
    <property type="molecule type" value="Genomic_DNA"/>
</dbReference>
<reference evidence="2 3" key="1">
    <citation type="submission" date="2010-03" db="EMBL/GenBank/DDBJ databases">
        <title>Complete sequence of Sideroxydans lithotrophicus ES-1.</title>
        <authorList>
            <consortium name="US DOE Joint Genome Institute"/>
            <person name="Lucas S."/>
            <person name="Copeland A."/>
            <person name="Lapidus A."/>
            <person name="Cheng J.-F."/>
            <person name="Bruce D."/>
            <person name="Goodwin L."/>
            <person name="Pitluck S."/>
            <person name="Munk A.C."/>
            <person name="Detter J.C."/>
            <person name="Han C."/>
            <person name="Tapia R."/>
            <person name="Larimer F."/>
            <person name="Land M."/>
            <person name="Hauser L."/>
            <person name="Kyrpides N."/>
            <person name="Ivanova N."/>
            <person name="Emerson D."/>
            <person name="Woyke T."/>
        </authorList>
    </citation>
    <scope>NUCLEOTIDE SEQUENCE [LARGE SCALE GENOMIC DNA]</scope>
    <source>
        <strain evidence="2 3">ES-1</strain>
    </source>
</reference>
<dbReference type="eggNOG" id="COG1729">
    <property type="taxonomic scope" value="Bacteria"/>
</dbReference>
<dbReference type="SUPFAM" id="SSF48452">
    <property type="entry name" value="TPR-like"/>
    <property type="match status" value="1"/>
</dbReference>
<evidence type="ECO:0000256" key="1">
    <source>
        <dbReference type="SAM" id="SignalP"/>
    </source>
</evidence>
<name>D5CPG4_SIDLE</name>
<dbReference type="HOGENOM" id="CLU_332005_0_0_4"/>
<dbReference type="Gene3D" id="1.25.40.10">
    <property type="entry name" value="Tetratricopeptide repeat domain"/>
    <property type="match status" value="1"/>
</dbReference>